<organism evidence="2 3">
    <name type="scientific">Haemonchus placei</name>
    <name type="common">Barber's pole worm</name>
    <dbReference type="NCBI Taxonomy" id="6290"/>
    <lineage>
        <taxon>Eukaryota</taxon>
        <taxon>Metazoa</taxon>
        <taxon>Ecdysozoa</taxon>
        <taxon>Nematoda</taxon>
        <taxon>Chromadorea</taxon>
        <taxon>Rhabditida</taxon>
        <taxon>Rhabditina</taxon>
        <taxon>Rhabditomorpha</taxon>
        <taxon>Strongyloidea</taxon>
        <taxon>Trichostrongylidae</taxon>
        <taxon>Haemonchus</taxon>
    </lineage>
</organism>
<dbReference type="EMBL" id="UZAF01016125">
    <property type="protein sequence ID" value="VDO21100.1"/>
    <property type="molecule type" value="Genomic_DNA"/>
</dbReference>
<keyword evidence="3" id="KW-1185">Reference proteome</keyword>
<dbReference type="Proteomes" id="UP000268014">
    <property type="component" value="Unassembled WGS sequence"/>
</dbReference>
<evidence type="ECO:0000256" key="1">
    <source>
        <dbReference type="SAM" id="MobiDB-lite"/>
    </source>
</evidence>
<dbReference type="AlphaFoldDB" id="A0A3P7TGG5"/>
<evidence type="ECO:0000313" key="2">
    <source>
        <dbReference type="EMBL" id="VDO21100.1"/>
    </source>
</evidence>
<evidence type="ECO:0000313" key="3">
    <source>
        <dbReference type="Proteomes" id="UP000268014"/>
    </source>
</evidence>
<protein>
    <submittedName>
        <fullName evidence="2">Uncharacterized protein</fullName>
    </submittedName>
</protein>
<reference evidence="2 3" key="1">
    <citation type="submission" date="2018-11" db="EMBL/GenBank/DDBJ databases">
        <authorList>
            <consortium name="Pathogen Informatics"/>
        </authorList>
    </citation>
    <scope>NUCLEOTIDE SEQUENCE [LARGE SCALE GENOMIC DNA]</scope>
    <source>
        <strain evidence="2 3">MHpl1</strain>
    </source>
</reference>
<gene>
    <name evidence="2" type="ORF">HPLM_LOCUS3529</name>
</gene>
<accession>A0A3P7TGG5</accession>
<proteinExistence type="predicted"/>
<sequence length="94" mass="10397">MMFRISLVCLASCLEVNKDDGLSPETRKNKWRLMTVGLIAHGADWSALRASLEATFGINGRSKRNFRSGLPTEESPGQSNCRGRFDADHVATEI</sequence>
<name>A0A3P7TGG5_HAEPC</name>
<feature type="region of interest" description="Disordered" evidence="1">
    <location>
        <begin position="65"/>
        <end position="84"/>
    </location>
</feature>